<organism evidence="14 15">
    <name type="scientific">Acetivibrio clariflavus (strain DSM 19732 / NBRC 101661 / EBR45)</name>
    <name type="common">Clostridium clariflavum</name>
    <dbReference type="NCBI Taxonomy" id="720554"/>
    <lineage>
        <taxon>Bacteria</taxon>
        <taxon>Bacillati</taxon>
        <taxon>Bacillota</taxon>
        <taxon>Clostridia</taxon>
        <taxon>Eubacteriales</taxon>
        <taxon>Oscillospiraceae</taxon>
        <taxon>Acetivibrio</taxon>
    </lineage>
</organism>
<evidence type="ECO:0000256" key="10">
    <source>
        <dbReference type="RuleBase" id="RU361198"/>
    </source>
</evidence>
<dbReference type="PIRSF" id="PIRSF029900">
    <property type="entry name" value="Alpha-glucuronds"/>
    <property type="match status" value="1"/>
</dbReference>
<gene>
    <name evidence="14" type="ordered locus">Clocl_0930</name>
</gene>
<dbReference type="InterPro" id="IPR011395">
    <property type="entry name" value="Glyco_hydro_67_aGlcAse"/>
</dbReference>
<feature type="active site" description="Proton acceptor" evidence="9">
    <location>
        <position position="382"/>
    </location>
</feature>
<dbReference type="Gene3D" id="3.30.379.10">
    <property type="entry name" value="Chitobiase/beta-hexosaminidase domain 2-like"/>
    <property type="match status" value="1"/>
</dbReference>
<accession>G8LWI2</accession>
<reference evidence="15" key="1">
    <citation type="submission" date="2011-12" db="EMBL/GenBank/DDBJ databases">
        <title>Complete sequence of Clostridium clariflavum DSM 19732.</title>
        <authorList>
            <consortium name="US DOE Joint Genome Institute"/>
            <person name="Lucas S."/>
            <person name="Han J."/>
            <person name="Lapidus A."/>
            <person name="Cheng J.-F."/>
            <person name="Goodwin L."/>
            <person name="Pitluck S."/>
            <person name="Peters L."/>
            <person name="Teshima H."/>
            <person name="Detter J.C."/>
            <person name="Han C."/>
            <person name="Tapia R."/>
            <person name="Land M."/>
            <person name="Hauser L."/>
            <person name="Kyrpides N."/>
            <person name="Ivanova N."/>
            <person name="Pagani I."/>
            <person name="Kitzmiller T."/>
            <person name="Lynd L."/>
            <person name="Izquierdo J."/>
            <person name="Woyke T."/>
        </authorList>
    </citation>
    <scope>NUCLEOTIDE SEQUENCE [LARGE SCALE GENOMIC DNA]</scope>
    <source>
        <strain evidence="15">DSM 19732 / NBRC 101661 / EBR45</strain>
    </source>
</reference>
<dbReference type="Gene3D" id="3.20.20.80">
    <property type="entry name" value="Glycosidases"/>
    <property type="match status" value="1"/>
</dbReference>
<keyword evidence="4 10" id="KW-0119">Carbohydrate metabolism</keyword>
<dbReference type="Proteomes" id="UP000005435">
    <property type="component" value="Chromosome"/>
</dbReference>
<dbReference type="PANTHER" id="PTHR39207:SF1">
    <property type="entry name" value="ALPHA-GLUCURONIDASE A"/>
    <property type="match status" value="1"/>
</dbReference>
<dbReference type="EMBL" id="CP003065">
    <property type="protein sequence ID" value="AEV67608.1"/>
    <property type="molecule type" value="Genomic_DNA"/>
</dbReference>
<dbReference type="HOGENOM" id="CLU_007125_1_0_9"/>
<dbReference type="PANTHER" id="PTHR39207">
    <property type="entry name" value="ALPHA-GLUCURONIDASE A"/>
    <property type="match status" value="1"/>
</dbReference>
<dbReference type="Gene3D" id="3.90.1330.10">
    <property type="entry name" value="Alpha-glucuronidase, C-terminal domain"/>
    <property type="match status" value="1"/>
</dbReference>
<evidence type="ECO:0000313" key="15">
    <source>
        <dbReference type="Proteomes" id="UP000005435"/>
    </source>
</evidence>
<feature type="domain" description="Glycosyl hydrolase family 67 C-terminal" evidence="12">
    <location>
        <begin position="471"/>
        <end position="693"/>
    </location>
</feature>
<dbReference type="GO" id="GO:0033939">
    <property type="term" value="F:xylan alpha-1,2-glucuronosidase activity"/>
    <property type="evidence" value="ECO:0007669"/>
    <property type="project" value="UniProtKB-EC"/>
</dbReference>
<feature type="domain" description="Alpha glucuronidase N-terminal" evidence="11">
    <location>
        <begin position="18"/>
        <end position="138"/>
    </location>
</feature>
<dbReference type="InterPro" id="IPR005154">
    <property type="entry name" value="Glyco_hydro_67_aGlcAse_N"/>
</dbReference>
<dbReference type="InterPro" id="IPR017853">
    <property type="entry name" value="GH"/>
</dbReference>
<evidence type="ECO:0000259" key="13">
    <source>
        <dbReference type="Pfam" id="PF07488"/>
    </source>
</evidence>
<dbReference type="InterPro" id="IPR011099">
    <property type="entry name" value="Glyco_hydro_67_C"/>
</dbReference>
<feature type="domain" description="Glycosyl hydrolase family 67 catalytic" evidence="13">
    <location>
        <begin position="143"/>
        <end position="470"/>
    </location>
</feature>
<comment type="similarity">
    <text evidence="1 8 10">Belongs to the glycosyl hydrolase 67 family.</text>
</comment>
<dbReference type="EC" id="3.2.1.131" evidence="10"/>
<evidence type="ECO:0000256" key="8">
    <source>
        <dbReference type="PIRNR" id="PIRNR029900"/>
    </source>
</evidence>
<proteinExistence type="inferred from homology"/>
<dbReference type="eggNOG" id="COG3661">
    <property type="taxonomic scope" value="Bacteria"/>
</dbReference>
<dbReference type="GO" id="GO:0046559">
    <property type="term" value="F:alpha-glucuronidase activity"/>
    <property type="evidence" value="ECO:0007669"/>
    <property type="project" value="InterPro"/>
</dbReference>
<evidence type="ECO:0000313" key="14">
    <source>
        <dbReference type="EMBL" id="AEV67608.1"/>
    </source>
</evidence>
<reference evidence="14 15" key="2">
    <citation type="journal article" date="2012" name="Stand. Genomic Sci.">
        <title>Complete Genome Sequence of Clostridium clariflavum DSM 19732.</title>
        <authorList>
            <person name="Izquierdo J.A."/>
            <person name="Goodwin L."/>
            <person name="Davenport K.W."/>
            <person name="Teshima H."/>
            <person name="Bruce D."/>
            <person name="Detter C."/>
            <person name="Tapia R."/>
            <person name="Han S."/>
            <person name="Land M."/>
            <person name="Hauser L."/>
            <person name="Jeffries C.D."/>
            <person name="Han J."/>
            <person name="Pitluck S."/>
            <person name="Nolan M."/>
            <person name="Chen A."/>
            <person name="Huntemann M."/>
            <person name="Mavromatis K."/>
            <person name="Mikhailova N."/>
            <person name="Liolios K."/>
            <person name="Woyke T."/>
            <person name="Lynd L.R."/>
        </authorList>
    </citation>
    <scope>NUCLEOTIDE SEQUENCE [LARGE SCALE GENOMIC DNA]</scope>
    <source>
        <strain evidence="15">DSM 19732 / NBRC 101661 / EBR45</strain>
    </source>
</reference>
<name>G8LWI2_ACECE</name>
<dbReference type="Pfam" id="PF07488">
    <property type="entry name" value="Glyco_hydro_67M"/>
    <property type="match status" value="1"/>
</dbReference>
<dbReference type="KEGG" id="ccl:Clocl_0930"/>
<evidence type="ECO:0000256" key="4">
    <source>
        <dbReference type="ARBA" id="ARBA00023277"/>
    </source>
</evidence>
<dbReference type="STRING" id="720554.Clocl_0930"/>
<dbReference type="GO" id="GO:0005576">
    <property type="term" value="C:extracellular region"/>
    <property type="evidence" value="ECO:0007669"/>
    <property type="project" value="InterPro"/>
</dbReference>
<dbReference type="RefSeq" id="WP_014254227.1">
    <property type="nucleotide sequence ID" value="NC_016627.1"/>
</dbReference>
<dbReference type="SUPFAM" id="SSF55545">
    <property type="entry name" value="beta-N-acetylhexosaminidase-like domain"/>
    <property type="match status" value="1"/>
</dbReference>
<dbReference type="Pfam" id="PF03648">
    <property type="entry name" value="Glyco_hydro_67N"/>
    <property type="match status" value="1"/>
</dbReference>
<dbReference type="InterPro" id="IPR029018">
    <property type="entry name" value="Hex-like_dom2"/>
</dbReference>
<dbReference type="GO" id="GO:2000886">
    <property type="term" value="P:glucuronoxylan catabolic process"/>
    <property type="evidence" value="ECO:0007669"/>
    <property type="project" value="UniProtKB-ARBA"/>
</dbReference>
<protein>
    <recommendedName>
        <fullName evidence="10">Xylan alpha-1,2-glucuronidase</fullName>
        <ecNumber evidence="10">3.2.1.131</ecNumber>
    </recommendedName>
</protein>
<evidence type="ECO:0000256" key="5">
    <source>
        <dbReference type="ARBA" id="ARBA00023295"/>
    </source>
</evidence>
<evidence type="ECO:0000256" key="9">
    <source>
        <dbReference type="PIRSR" id="PIRSR029900-1"/>
    </source>
</evidence>
<evidence type="ECO:0000256" key="6">
    <source>
        <dbReference type="ARBA" id="ARBA00023326"/>
    </source>
</evidence>
<keyword evidence="6 10" id="KW-0624">Polysaccharide degradation</keyword>
<feature type="active site" description="Proton donor" evidence="9">
    <location>
        <position position="303"/>
    </location>
</feature>
<dbReference type="FunFam" id="3.20.20.80:FF:000096">
    <property type="entry name" value="Xylan alpha-1,2-glucuronidase"/>
    <property type="match status" value="1"/>
</dbReference>
<keyword evidence="5 8" id="KW-0326">Glycosidase</keyword>
<keyword evidence="3 8" id="KW-0378">Hydrolase</keyword>
<dbReference type="SUPFAM" id="SSF51445">
    <property type="entry name" value="(Trans)glycosidases"/>
    <property type="match status" value="1"/>
</dbReference>
<comment type="catalytic activity">
    <reaction evidence="7 10">
        <text>Hydrolysis of (1-&gt;2)-alpha-D-(4-O-methyl)glucuronosyl links in the main chain of hardwood xylans.</text>
        <dbReference type="EC" id="3.2.1.131"/>
    </reaction>
</comment>
<comment type="subunit">
    <text evidence="10">Homodimer.</text>
</comment>
<dbReference type="InterPro" id="IPR011100">
    <property type="entry name" value="Glyco_hydro_67_cat"/>
</dbReference>
<sequence>MNNTDAIMERRKDNGYYCWLEYGKLEDVELKNIYRKWCANIVKFGDTPLIKCAVKELIIGIENMLGISPEIVSIPIEPSFITVGTLGQNPIIDKAVGENERKDIMEDGFLIKNIKTEDKDYIVVTGINDKGVLYGVFVLLRLLRMQKDIRDIRKIENPYFQMRMLNHWDNMDGSIERGYAGNSIFYKDNKFTDDTARVRDYARLLGSIGINGIVINNVNVHKYETRLITKEYLPDAKKLAEIFREYGIRIYFSINFASPIEIGGLDTADPLDEKVKKWWCDKAGEIYSYIPDFGGFLVKADSEFRPGPFTYNRNHADGANMLAAALKPFGGVVIWRCFVYNCMQDWRDYKTDRAKAAYDNFKPLDGMFDDNVILQIKNGPMDFQVREPVSPLFGGLKKTNVNLEVQITQEYTGQQKHLCYLIPMWKEVLDFDTYARGKGTTVKKIVRGSVFNNKYGGVAGVANVGDDDNWTGLQLAQSNLYGYGRLVWNPDLTSEEIAEEWVRLTFSNDKEVVDTVSDMLLKSWHIYESYTSPLGIGWMVNPHHHYGPNVDGYEYDKWGTYHRADYKAIGVDRTVKSGTGYTGQYHKEVRDMYENIDTCPQELLLFFHRIPYTYKLKSGETLIQYIYNTHFDGVEQAIKLKEQWQSIKGKVKNEIYEHVLHRLEGQIEHAKEWRDVINTYFYRKTGIGDELGRKIYD</sequence>
<dbReference type="Pfam" id="PF07477">
    <property type="entry name" value="Glyco_hydro_67C"/>
    <property type="match status" value="1"/>
</dbReference>
<keyword evidence="15" id="KW-1185">Reference proteome</keyword>
<evidence type="ECO:0000259" key="11">
    <source>
        <dbReference type="Pfam" id="PF03648"/>
    </source>
</evidence>
<dbReference type="AlphaFoldDB" id="G8LWI2"/>
<dbReference type="InterPro" id="IPR037054">
    <property type="entry name" value="A-glucoronidase_C_sf"/>
</dbReference>
<evidence type="ECO:0000256" key="2">
    <source>
        <dbReference type="ARBA" id="ARBA00022651"/>
    </source>
</evidence>
<evidence type="ECO:0000256" key="7">
    <source>
        <dbReference type="ARBA" id="ARBA00052795"/>
    </source>
</evidence>
<keyword evidence="2 8" id="KW-0858">Xylan degradation</keyword>
<feature type="active site" description="Proton acceptor" evidence="9">
    <location>
        <position position="410"/>
    </location>
</feature>
<evidence type="ECO:0000256" key="1">
    <source>
        <dbReference type="ARBA" id="ARBA00008833"/>
    </source>
</evidence>
<evidence type="ECO:0000256" key="3">
    <source>
        <dbReference type="ARBA" id="ARBA00022801"/>
    </source>
</evidence>
<evidence type="ECO:0000259" key="12">
    <source>
        <dbReference type="Pfam" id="PF07477"/>
    </source>
</evidence>